<organism evidence="1 2">
    <name type="scientific">Bradyrhizobium canariense</name>
    <dbReference type="NCBI Taxonomy" id="255045"/>
    <lineage>
        <taxon>Bacteria</taxon>
        <taxon>Pseudomonadati</taxon>
        <taxon>Pseudomonadota</taxon>
        <taxon>Alphaproteobacteria</taxon>
        <taxon>Hyphomicrobiales</taxon>
        <taxon>Nitrobacteraceae</taxon>
        <taxon>Bradyrhizobium</taxon>
    </lineage>
</organism>
<evidence type="ECO:0000313" key="1">
    <source>
        <dbReference type="EMBL" id="OSJ08382.1"/>
    </source>
</evidence>
<sequence length="104" mass="11768">MAKATAQARLAAGRCKAACREDQRHQRAAKQPCFCGILDQIGMGPMREKMLSRSVGHRSNWRMDQCAIHMDGARTMPHQLWQTFCPILPQLNVIQCTDRRMAAT</sequence>
<dbReference type="Proteomes" id="UP000193553">
    <property type="component" value="Unassembled WGS sequence"/>
</dbReference>
<proteinExistence type="predicted"/>
<evidence type="ECO:0000313" key="2">
    <source>
        <dbReference type="Proteomes" id="UP000193553"/>
    </source>
</evidence>
<gene>
    <name evidence="1" type="ORF">BSZ18_19420</name>
</gene>
<comment type="caution">
    <text evidence="1">The sequence shown here is derived from an EMBL/GenBank/DDBJ whole genome shotgun (WGS) entry which is preliminary data.</text>
</comment>
<name>A0A1X3H5M6_9BRAD</name>
<dbReference type="OrthoDB" id="9916146at2"/>
<reference evidence="1 2" key="1">
    <citation type="submission" date="2017-03" db="EMBL/GenBank/DDBJ databases">
        <title>Whole genome sequences of fourteen strains of Bradyrhizobium canariense and one strain of Bradyrhizobium japonicum isolated from Lupinus (Papilionoideae: Genisteae) species in Algeria.</title>
        <authorList>
            <person name="Crovadore J."/>
            <person name="Chekireb D."/>
            <person name="Brachmann A."/>
            <person name="Chablais R."/>
            <person name="Cochard B."/>
            <person name="Lefort F."/>
        </authorList>
    </citation>
    <scope>NUCLEOTIDE SEQUENCE [LARGE SCALE GENOMIC DNA]</scope>
    <source>
        <strain evidence="1 2">UBMA195</strain>
    </source>
</reference>
<accession>A0A1X3H5M6</accession>
<dbReference type="EMBL" id="NAFI01000175">
    <property type="protein sequence ID" value="OSJ08382.1"/>
    <property type="molecule type" value="Genomic_DNA"/>
</dbReference>
<protein>
    <submittedName>
        <fullName evidence="1">Uncharacterized protein</fullName>
    </submittedName>
</protein>
<dbReference type="AlphaFoldDB" id="A0A1X3H5M6"/>
<dbReference type="RefSeq" id="WP_026232707.1">
    <property type="nucleotide sequence ID" value="NZ_NAEX01000174.1"/>
</dbReference>